<keyword evidence="3" id="KW-1185">Reference proteome</keyword>
<proteinExistence type="predicted"/>
<accession>A0A085Z8W9</accession>
<organism evidence="2 3">
    <name type="scientific">Chryseobacterium formosense</name>
    <dbReference type="NCBI Taxonomy" id="236814"/>
    <lineage>
        <taxon>Bacteria</taxon>
        <taxon>Pseudomonadati</taxon>
        <taxon>Bacteroidota</taxon>
        <taxon>Flavobacteriia</taxon>
        <taxon>Flavobacteriales</taxon>
        <taxon>Weeksellaceae</taxon>
        <taxon>Chryseobacterium group</taxon>
        <taxon>Chryseobacterium</taxon>
    </lineage>
</organism>
<dbReference type="OrthoDB" id="978867at2"/>
<feature type="chain" id="PRO_5001800658" description="Secretion protein" evidence="1">
    <location>
        <begin position="21"/>
        <end position="198"/>
    </location>
</feature>
<evidence type="ECO:0000256" key="1">
    <source>
        <dbReference type="SAM" id="SignalP"/>
    </source>
</evidence>
<dbReference type="AlphaFoldDB" id="A0A085Z8W9"/>
<dbReference type="EMBL" id="JPRP01000001">
    <property type="protein sequence ID" value="KFF00883.1"/>
    <property type="molecule type" value="Genomic_DNA"/>
</dbReference>
<keyword evidence="1" id="KW-0732">Signal</keyword>
<protein>
    <recommendedName>
        <fullName evidence="4">Secretion protein</fullName>
    </recommendedName>
</protein>
<gene>
    <name evidence="2" type="ORF">IX39_09775</name>
</gene>
<sequence>MKKVFQSVLLIGFLSISATAMSKEKDFSLSFGKTEAETVNFELSNAKNVSVVVYSDFYGELFSETFDDAHSVNKSYNFKDLDSGVYYLILESQQKIEKYKIKVDSDKKVMIEKTPVSEVIKPEFVVDGNKVKLLLSGLKGSAKISVSDFENTVYYNETKSSDNGNLSLNFDLSKKTADQYIISVEENGKVFNKVISLR</sequence>
<reference evidence="2 3" key="1">
    <citation type="submission" date="2014-07" db="EMBL/GenBank/DDBJ databases">
        <title>Genome of Chryseobacterium formosense LMG 24722.</title>
        <authorList>
            <person name="Pipes S.E."/>
            <person name="Stropko S.J."/>
            <person name="Newman J.D."/>
        </authorList>
    </citation>
    <scope>NUCLEOTIDE SEQUENCE [LARGE SCALE GENOMIC DNA]</scope>
    <source>
        <strain evidence="2 3">LMG 24722</strain>
    </source>
</reference>
<dbReference type="eggNOG" id="ENOG5032WVK">
    <property type="taxonomic scope" value="Bacteria"/>
</dbReference>
<comment type="caution">
    <text evidence="2">The sequence shown here is derived from an EMBL/GenBank/DDBJ whole genome shotgun (WGS) entry which is preliminary data.</text>
</comment>
<evidence type="ECO:0000313" key="3">
    <source>
        <dbReference type="Proteomes" id="UP000028713"/>
    </source>
</evidence>
<dbReference type="RefSeq" id="WP_034675700.1">
    <property type="nucleotide sequence ID" value="NZ_FPAP01000001.1"/>
</dbReference>
<dbReference type="Proteomes" id="UP000028713">
    <property type="component" value="Unassembled WGS sequence"/>
</dbReference>
<evidence type="ECO:0008006" key="4">
    <source>
        <dbReference type="Google" id="ProtNLM"/>
    </source>
</evidence>
<name>A0A085Z8W9_9FLAO</name>
<feature type="signal peptide" evidence="1">
    <location>
        <begin position="1"/>
        <end position="20"/>
    </location>
</feature>
<evidence type="ECO:0000313" key="2">
    <source>
        <dbReference type="EMBL" id="KFF00883.1"/>
    </source>
</evidence>